<feature type="domain" description="Cell wall hydrolase SleB" evidence="2">
    <location>
        <begin position="957"/>
        <end position="1050"/>
    </location>
</feature>
<dbReference type="Pfam" id="PF07486">
    <property type="entry name" value="Hydrolase_2"/>
    <property type="match status" value="1"/>
</dbReference>
<name>A0AB73HYD7_AQUAC</name>
<dbReference type="AlphaFoldDB" id="A0AB73HYD7"/>
<dbReference type="GO" id="GO:0016787">
    <property type="term" value="F:hydrolase activity"/>
    <property type="evidence" value="ECO:0007669"/>
    <property type="project" value="UniProtKB-KW"/>
</dbReference>
<dbReference type="Proteomes" id="UP001158058">
    <property type="component" value="Unassembled WGS sequence"/>
</dbReference>
<comment type="caution">
    <text evidence="3">The sequence shown here is derived from an EMBL/GenBank/DDBJ whole genome shotgun (WGS) entry which is preliminary data.</text>
</comment>
<feature type="region of interest" description="Disordered" evidence="1">
    <location>
        <begin position="402"/>
        <end position="425"/>
    </location>
</feature>
<sequence length="1088" mass="120755">MSTSRYSIVESVGSAIQTVNTFDDLEKHHPSSGQEAGRDYETIDGDLEEIRKTSDGRILIKKDFVLLVNGSNANVPVPCPISGYVKTKAAYGTVSIYDTPGGKLIGQVLHLSTNFKVKDGDYVEYGQPIGIQSGTGAAGTVTYAIHAHVELEKDQFIRYIADIASGAIIPGEGMTENANDGPPYQFPVRKADGSHFQTEELFKALEKETSGHYLLGNHGFWHGGIHFSERSMPHCRLQQAVRCIADGEVVAYRLNKDYLSSMFTGDSLCSQLQYSTSFCLVRHQYESAKRPPEPEEKPKIVWTGRTLKMVAARNARDVAGKSLGKTGNFEGLMPAGTELQIISMQDKTIDGFRFANAKITKGTVSGKDNSGKPATLGVGSSLWFAALDKSGAIIKNQDKQAIFTDTTPPPPPPPPKPKPKDERPQTNTLTFYSLYMHLLPYEQFPSREREFKRRVHVTAQALNVRSEANLTAEPLGQLVRGAELEVVSSVPAYRKKPVDTVTYELALVQILSKGAKKAGKLTAKTGDFVWVALRKVDGAKVDAYTADLPRQALIRPAYWKGKVKARLKRRLPAFYNEQDEDKKRIGNLAENSELEYHTDTLKRVIRNGRPQIMAACAIVNGGFWDTPICPTGPIWVAIEKSSMELKPEAPTDFDSVVTCNIPIRAGDPISYLGLYETPASAKGDKNSLHQVHVEVFSADQNLDKFLDNAAQLKDGAKYLRVVKGKSIHTKGGTEKEPIYSPSGQVIGADYTTELGSVPTFKGADGKEWYGLKIKTTGNPIQGFIAKQDGEVINQHERRKLGFRVIEEANSMADGFCDPQDMPPFFKELYGEINAKDIHTAQVTSSDLSLALKDRNLRDRWSRLVAVHPTEWQAKSGSEKWQRLEKLLEKSPELLRHEKERIDNLVWWDEASSVAGFPTKPTVHHFHPVALIDNLIIKETVESDFMYFARTLYGEARGQNYASKVAVAWIIRNRLATERWGKTYRSVVTARLQFTCWSQKIDPEGFKAIHNPKGSAWEDCQKAALEVMNASASANVLPDALYYYSPTAQAQLHAAKPDIYPETPPFAISSKRVANPLGVSDADYRFYKN</sequence>
<keyword evidence="3" id="KW-0378">Hydrolase</keyword>
<dbReference type="Gene3D" id="1.10.10.2520">
    <property type="entry name" value="Cell wall hydrolase SleB, domain 1"/>
    <property type="match status" value="1"/>
</dbReference>
<evidence type="ECO:0000313" key="4">
    <source>
        <dbReference type="Proteomes" id="UP001158058"/>
    </source>
</evidence>
<protein>
    <submittedName>
        <fullName evidence="3">Cell wall hydrolase</fullName>
    </submittedName>
</protein>
<dbReference type="InterPro" id="IPR011055">
    <property type="entry name" value="Dup_hybrid_motif"/>
</dbReference>
<dbReference type="InterPro" id="IPR042047">
    <property type="entry name" value="SleB_dom1"/>
</dbReference>
<organism evidence="3 4">
    <name type="scientific">Aquipseudomonas alcaligenes</name>
    <name type="common">Pseudomonas alcaligenes</name>
    <dbReference type="NCBI Taxonomy" id="43263"/>
    <lineage>
        <taxon>Bacteria</taxon>
        <taxon>Pseudomonadati</taxon>
        <taxon>Pseudomonadota</taxon>
        <taxon>Gammaproteobacteria</taxon>
        <taxon>Pseudomonadales</taxon>
        <taxon>Pseudomonadaceae</taxon>
        <taxon>Aquipseudomonas</taxon>
    </lineage>
</organism>
<evidence type="ECO:0000256" key="1">
    <source>
        <dbReference type="SAM" id="MobiDB-lite"/>
    </source>
</evidence>
<reference evidence="3" key="1">
    <citation type="submission" date="2022-09" db="EMBL/GenBank/DDBJ databases">
        <title>Intensive care unit water sources are persistently colonized with multi-drug resistant bacteria and are the site of extensive horizontal gene transfer of antibiotic resistance genes.</title>
        <authorList>
            <person name="Diorio-Toth L."/>
        </authorList>
    </citation>
    <scope>NUCLEOTIDE SEQUENCE</scope>
    <source>
        <strain evidence="3">GD04146</strain>
    </source>
</reference>
<dbReference type="Gene3D" id="2.70.70.10">
    <property type="entry name" value="Glucose Permease (Domain IIA)"/>
    <property type="match status" value="1"/>
</dbReference>
<evidence type="ECO:0000313" key="3">
    <source>
        <dbReference type="EMBL" id="MDH0142802.1"/>
    </source>
</evidence>
<feature type="compositionally biased region" description="Pro residues" evidence="1">
    <location>
        <begin position="407"/>
        <end position="416"/>
    </location>
</feature>
<accession>A0AB73HYD7</accession>
<gene>
    <name evidence="3" type="ORF">N7380_10765</name>
</gene>
<dbReference type="InterPro" id="IPR011105">
    <property type="entry name" value="Cell_wall_hydrolase_SleB"/>
</dbReference>
<dbReference type="RefSeq" id="WP_280001504.1">
    <property type="nucleotide sequence ID" value="NZ_JAODZF010000006.1"/>
</dbReference>
<dbReference type="EMBL" id="JAODZF010000006">
    <property type="protein sequence ID" value="MDH0142802.1"/>
    <property type="molecule type" value="Genomic_DNA"/>
</dbReference>
<proteinExistence type="predicted"/>
<evidence type="ECO:0000259" key="2">
    <source>
        <dbReference type="Pfam" id="PF07486"/>
    </source>
</evidence>